<evidence type="ECO:0000313" key="2">
    <source>
        <dbReference type="Proteomes" id="UP000805193"/>
    </source>
</evidence>
<dbReference type="Proteomes" id="UP000805193">
    <property type="component" value="Unassembled WGS sequence"/>
</dbReference>
<sequence length="278" mass="32294">MESPESWLPIPRTYDPLKAGSIDGTDVKPHDHGVVRALEATYKPSKYIKTDPKLTLFVGRLNPTTSEERLREFFAHYGEVRSCRLVRDIITGFSKCYAFVEYYELRDALAANDANQEYIDDYRIFVDFERERVLPGWVPRRLGGGFGGKKESGQLRFGGRDRPFKKPIVVNNRQGAPFPRSADPPSAPRGYSGGYGSRGRDPDRPDHMHGGRKDEFLRRKRMEYERSRGRQDEDRSDGRQERRPQWQQREGDGQRRPAEDRYPYGRRDDYRKGGSTQR</sequence>
<keyword evidence="2" id="KW-1185">Reference proteome</keyword>
<organism evidence="1 2">
    <name type="scientific">Ixodes persulcatus</name>
    <name type="common">Taiga tick</name>
    <dbReference type="NCBI Taxonomy" id="34615"/>
    <lineage>
        <taxon>Eukaryota</taxon>
        <taxon>Metazoa</taxon>
        <taxon>Ecdysozoa</taxon>
        <taxon>Arthropoda</taxon>
        <taxon>Chelicerata</taxon>
        <taxon>Arachnida</taxon>
        <taxon>Acari</taxon>
        <taxon>Parasitiformes</taxon>
        <taxon>Ixodida</taxon>
        <taxon>Ixodoidea</taxon>
        <taxon>Ixodidae</taxon>
        <taxon>Ixodinae</taxon>
        <taxon>Ixodes</taxon>
    </lineage>
</organism>
<proteinExistence type="predicted"/>
<name>A0AC60P675_IXOPE</name>
<evidence type="ECO:0000313" key="1">
    <source>
        <dbReference type="EMBL" id="KAG0414811.1"/>
    </source>
</evidence>
<reference evidence="1 2" key="1">
    <citation type="journal article" date="2020" name="Cell">
        <title>Large-Scale Comparative Analyses of Tick Genomes Elucidate Their Genetic Diversity and Vector Capacities.</title>
        <authorList>
            <consortium name="Tick Genome and Microbiome Consortium (TIGMIC)"/>
            <person name="Jia N."/>
            <person name="Wang J."/>
            <person name="Shi W."/>
            <person name="Du L."/>
            <person name="Sun Y."/>
            <person name="Zhan W."/>
            <person name="Jiang J.F."/>
            <person name="Wang Q."/>
            <person name="Zhang B."/>
            <person name="Ji P."/>
            <person name="Bell-Sakyi L."/>
            <person name="Cui X.M."/>
            <person name="Yuan T.T."/>
            <person name="Jiang B.G."/>
            <person name="Yang W.F."/>
            <person name="Lam T.T."/>
            <person name="Chang Q.C."/>
            <person name="Ding S.J."/>
            <person name="Wang X.J."/>
            <person name="Zhu J.G."/>
            <person name="Ruan X.D."/>
            <person name="Zhao L."/>
            <person name="Wei J.T."/>
            <person name="Ye R.Z."/>
            <person name="Que T.C."/>
            <person name="Du C.H."/>
            <person name="Zhou Y.H."/>
            <person name="Cheng J.X."/>
            <person name="Dai P.F."/>
            <person name="Guo W.B."/>
            <person name="Han X.H."/>
            <person name="Huang E.J."/>
            <person name="Li L.F."/>
            <person name="Wei W."/>
            <person name="Gao Y.C."/>
            <person name="Liu J.Z."/>
            <person name="Shao H.Z."/>
            <person name="Wang X."/>
            <person name="Wang C.C."/>
            <person name="Yang T.C."/>
            <person name="Huo Q.B."/>
            <person name="Li W."/>
            <person name="Chen H.Y."/>
            <person name="Chen S.E."/>
            <person name="Zhou L.G."/>
            <person name="Ni X.B."/>
            <person name="Tian J.H."/>
            <person name="Sheng Y."/>
            <person name="Liu T."/>
            <person name="Pan Y.S."/>
            <person name="Xia L.Y."/>
            <person name="Li J."/>
            <person name="Zhao F."/>
            <person name="Cao W.C."/>
        </authorList>
    </citation>
    <scope>NUCLEOTIDE SEQUENCE [LARGE SCALE GENOMIC DNA]</scope>
    <source>
        <strain evidence="1">Iper-2018</strain>
    </source>
</reference>
<protein>
    <submittedName>
        <fullName evidence="1">Uncharacterized protein</fullName>
    </submittedName>
</protein>
<dbReference type="EMBL" id="JABSTQ010011147">
    <property type="protein sequence ID" value="KAG0414811.1"/>
    <property type="molecule type" value="Genomic_DNA"/>
</dbReference>
<gene>
    <name evidence="1" type="ORF">HPB47_008013</name>
</gene>
<accession>A0AC60P675</accession>
<comment type="caution">
    <text evidence="1">The sequence shown here is derived from an EMBL/GenBank/DDBJ whole genome shotgun (WGS) entry which is preliminary data.</text>
</comment>